<dbReference type="GO" id="GO:0006357">
    <property type="term" value="P:regulation of transcription by RNA polymerase II"/>
    <property type="evidence" value="ECO:0007669"/>
    <property type="project" value="InterPro"/>
</dbReference>
<evidence type="ECO:0000256" key="4">
    <source>
        <dbReference type="ARBA" id="ARBA00023015"/>
    </source>
</evidence>
<evidence type="ECO:0000256" key="2">
    <source>
        <dbReference type="ARBA" id="ARBA00005716"/>
    </source>
</evidence>
<dbReference type="GO" id="GO:0070847">
    <property type="term" value="C:core mediator complex"/>
    <property type="evidence" value="ECO:0007669"/>
    <property type="project" value="TreeGrafter"/>
</dbReference>
<evidence type="ECO:0000313" key="10">
    <source>
        <dbReference type="EMBL" id="KAJ1910878.1"/>
    </source>
</evidence>
<protein>
    <recommendedName>
        <fullName evidence="3 9">Mediator of RNA polymerase II transcription subunit 8</fullName>
    </recommendedName>
    <alternativeName>
        <fullName evidence="8 9">Mediator complex subunit 8</fullName>
    </alternativeName>
</protein>
<keyword evidence="6 9" id="KW-0804">Transcription</keyword>
<dbReference type="GO" id="GO:0000978">
    <property type="term" value="F:RNA polymerase II cis-regulatory region sequence-specific DNA binding"/>
    <property type="evidence" value="ECO:0007669"/>
    <property type="project" value="TreeGrafter"/>
</dbReference>
<evidence type="ECO:0000256" key="9">
    <source>
        <dbReference type="RuleBase" id="RU364144"/>
    </source>
</evidence>
<evidence type="ECO:0000256" key="8">
    <source>
        <dbReference type="ARBA" id="ARBA00031261"/>
    </source>
</evidence>
<dbReference type="Proteomes" id="UP001150569">
    <property type="component" value="Unassembled WGS sequence"/>
</dbReference>
<dbReference type="GO" id="GO:0016592">
    <property type="term" value="C:mediator complex"/>
    <property type="evidence" value="ECO:0007669"/>
    <property type="project" value="InterPro"/>
</dbReference>
<name>A0A9W7ZL63_9FUNG</name>
<evidence type="ECO:0000313" key="11">
    <source>
        <dbReference type="Proteomes" id="UP001150569"/>
    </source>
</evidence>
<keyword evidence="7 9" id="KW-0539">Nucleus</keyword>
<dbReference type="InterPro" id="IPR019364">
    <property type="entry name" value="Mediatior_Med8_fun/met"/>
</dbReference>
<accession>A0A9W7ZL63</accession>
<comment type="subunit">
    <text evidence="9">Component of the Mediator complex.</text>
</comment>
<evidence type="ECO:0000256" key="7">
    <source>
        <dbReference type="ARBA" id="ARBA00023242"/>
    </source>
</evidence>
<dbReference type="Pfam" id="PF10232">
    <property type="entry name" value="Med8"/>
    <property type="match status" value="1"/>
</dbReference>
<evidence type="ECO:0000256" key="6">
    <source>
        <dbReference type="ARBA" id="ARBA00023163"/>
    </source>
</evidence>
<comment type="subcellular location">
    <subcellularLocation>
        <location evidence="1 9">Nucleus</location>
    </subcellularLocation>
</comment>
<proteinExistence type="inferred from homology"/>
<evidence type="ECO:0000256" key="5">
    <source>
        <dbReference type="ARBA" id="ARBA00023159"/>
    </source>
</evidence>
<dbReference type="EMBL" id="JANBPT010000994">
    <property type="protein sequence ID" value="KAJ1910878.1"/>
    <property type="molecule type" value="Genomic_DNA"/>
</dbReference>
<evidence type="ECO:0000256" key="3">
    <source>
        <dbReference type="ARBA" id="ARBA00020637"/>
    </source>
</evidence>
<dbReference type="PANTHER" id="PTHR13074:SF9">
    <property type="entry name" value="MEDIATOR OF RNA POLYMERASE II TRANSCRIPTION SUBUNIT 8"/>
    <property type="match status" value="1"/>
</dbReference>
<organism evidence="10 11">
    <name type="scientific">Tieghemiomyces parasiticus</name>
    <dbReference type="NCBI Taxonomy" id="78921"/>
    <lineage>
        <taxon>Eukaryota</taxon>
        <taxon>Fungi</taxon>
        <taxon>Fungi incertae sedis</taxon>
        <taxon>Zoopagomycota</taxon>
        <taxon>Kickxellomycotina</taxon>
        <taxon>Dimargaritomycetes</taxon>
        <taxon>Dimargaritales</taxon>
        <taxon>Dimargaritaceae</taxon>
        <taxon>Tieghemiomyces</taxon>
    </lineage>
</organism>
<comment type="function">
    <text evidence="9">Component of the Mediator complex, a coactivator involved in the regulated transcription of nearly all RNA polymerase II-dependent genes. Mediator functions as a bridge to convey information from gene-specific regulatory proteins to the basal RNA polymerase II transcription machinery. Mediator is recruited to promoters by direct interactions with regulatory proteins and serves as a scaffold for the assembly of a functional preinitiation complex with RNA polymerase II and the general transcription factors.</text>
</comment>
<sequence length="225" mass="25268">MDPFYDDAKQIAELESLRSKLQQLRDSFLPFLQATDPRFPFTAPWPEILNKFNILVARYVSLNRVLSENHLSALRKMVLHPQEPVGTDQEQQVLAVLLRTKLVPEVEKAQEVLIREAETCYAAGVTQDLQERFVGSGPPAEELKLWKSKAEAHDAVCLSAEQSLEKHLDQYRPQLKLRIVDEAEERAAAAEPPPQLSPARAAGLLKEATTDLERLMRFVSSGTAG</sequence>
<dbReference type="GO" id="GO:0003712">
    <property type="term" value="F:transcription coregulator activity"/>
    <property type="evidence" value="ECO:0007669"/>
    <property type="project" value="InterPro"/>
</dbReference>
<reference evidence="10" key="1">
    <citation type="submission" date="2022-07" db="EMBL/GenBank/DDBJ databases">
        <title>Phylogenomic reconstructions and comparative analyses of Kickxellomycotina fungi.</title>
        <authorList>
            <person name="Reynolds N.K."/>
            <person name="Stajich J.E."/>
            <person name="Barry K."/>
            <person name="Grigoriev I.V."/>
            <person name="Crous P."/>
            <person name="Smith M.E."/>
        </authorList>
    </citation>
    <scope>NUCLEOTIDE SEQUENCE</scope>
    <source>
        <strain evidence="10">RSA 861</strain>
    </source>
</reference>
<comment type="caution">
    <text evidence="10">The sequence shown here is derived from an EMBL/GenBank/DDBJ whole genome shotgun (WGS) entry which is preliminary data.</text>
</comment>
<keyword evidence="5 9" id="KW-0010">Activator</keyword>
<dbReference type="Gene3D" id="1.20.58.1710">
    <property type="match status" value="1"/>
</dbReference>
<gene>
    <name evidence="9" type="primary">MED8</name>
    <name evidence="10" type="ORF">IWQ60_010420</name>
</gene>
<keyword evidence="4 9" id="KW-0805">Transcription regulation</keyword>
<keyword evidence="11" id="KW-1185">Reference proteome</keyword>
<dbReference type="AlphaFoldDB" id="A0A9W7ZL63"/>
<dbReference type="PANTHER" id="PTHR13074">
    <property type="entry name" value="MEDIATOR OF RNA POLYMERASE II TRANSCRIPTION SUBUNIT 8"/>
    <property type="match status" value="1"/>
</dbReference>
<comment type="similarity">
    <text evidence="2 9">Belongs to the Mediator complex subunit 8 family.</text>
</comment>
<dbReference type="OrthoDB" id="5568181at2759"/>
<evidence type="ECO:0000256" key="1">
    <source>
        <dbReference type="ARBA" id="ARBA00004123"/>
    </source>
</evidence>